<accession>H8G5E6</accession>
<dbReference type="Proteomes" id="UP000004705">
    <property type="component" value="Chromosome"/>
</dbReference>
<gene>
    <name evidence="2" type="ORF">SacazDRAFT_01246</name>
</gene>
<dbReference type="RefSeq" id="WP_005439653.1">
    <property type="nucleotide sequence ID" value="NZ_CM001466.1"/>
</dbReference>
<dbReference type="Gene3D" id="2.160.20.120">
    <property type="match status" value="1"/>
</dbReference>
<dbReference type="OrthoDB" id="3677688at2"/>
<keyword evidence="3" id="KW-1185">Reference proteome</keyword>
<dbReference type="HOGENOM" id="CLU_081211_0_0_11"/>
<proteinExistence type="predicted"/>
<reference evidence="2 3" key="1">
    <citation type="journal article" date="2012" name="Stand. Genomic Sci.">
        <title>Genome sequence of the soil bacterium Saccharomonospora azurea type strain (NA-128(T)).</title>
        <authorList>
            <person name="Klenk H.P."/>
            <person name="Held B."/>
            <person name="Lucas S."/>
            <person name="Lapidus A."/>
            <person name="Copeland A."/>
            <person name="Hammon N."/>
            <person name="Pitluck S."/>
            <person name="Goodwin L.A."/>
            <person name="Han C."/>
            <person name="Tapia R."/>
            <person name="Brambilla E.M."/>
            <person name="Potter G."/>
            <person name="Land M."/>
            <person name="Ivanova N."/>
            <person name="Rohde M."/>
            <person name="Goker M."/>
            <person name="Detter J.C."/>
            <person name="Kyrpides N.C."/>
            <person name="Woyke T."/>
        </authorList>
    </citation>
    <scope>NUCLEOTIDE SEQUENCE [LARGE SCALE GENOMIC DNA]</scope>
    <source>
        <strain evidence="2 3">NA-128</strain>
    </source>
</reference>
<evidence type="ECO:0000259" key="1">
    <source>
        <dbReference type="Pfam" id="PF13349"/>
    </source>
</evidence>
<feature type="domain" description="DUF4097" evidence="1">
    <location>
        <begin position="146"/>
        <end position="283"/>
    </location>
</feature>
<protein>
    <recommendedName>
        <fullName evidence="1">DUF4097 domain-containing protein</fullName>
    </recommendedName>
</protein>
<dbReference type="AlphaFoldDB" id="H8G5E6"/>
<name>H8G5E6_9PSEU</name>
<sequence length="286" mass="29154">MSEQAQGDNHADHANDVVRTQTFDAAGPVELDVEVTAGTVEVRLTGDSGVTVEVRRTQAGAPPWADSAAGVLNWVGEMFGGQIGTFPSPADTVGEVRIEQLGERIVVRGPKTAPPMASPLAVTVRAPEGSHVRARTKTAAVAVRGTSHRVDISTGSGSVTLDHVTDSATVRTSSGEVDVATLAGPATVNADSARVRLGTVSDAVLVRTTSSEITVGDAAAGSVEAISGTGDIRVGVRHDVTAEIDLSSGGGTVHSELDVADVPPEESTELTIRARSGAGRVTVARA</sequence>
<evidence type="ECO:0000313" key="2">
    <source>
        <dbReference type="EMBL" id="EHY88182.1"/>
    </source>
</evidence>
<evidence type="ECO:0000313" key="3">
    <source>
        <dbReference type="Proteomes" id="UP000004705"/>
    </source>
</evidence>
<dbReference type="EMBL" id="CM001466">
    <property type="protein sequence ID" value="EHY88182.1"/>
    <property type="molecule type" value="Genomic_DNA"/>
</dbReference>
<dbReference type="InterPro" id="IPR025164">
    <property type="entry name" value="Toastrack_DUF4097"/>
</dbReference>
<dbReference type="Pfam" id="PF13349">
    <property type="entry name" value="DUF4097"/>
    <property type="match status" value="1"/>
</dbReference>
<organism evidence="2 3">
    <name type="scientific">Saccharomonospora azurea NA-128</name>
    <dbReference type="NCBI Taxonomy" id="882081"/>
    <lineage>
        <taxon>Bacteria</taxon>
        <taxon>Bacillati</taxon>
        <taxon>Actinomycetota</taxon>
        <taxon>Actinomycetes</taxon>
        <taxon>Pseudonocardiales</taxon>
        <taxon>Pseudonocardiaceae</taxon>
        <taxon>Saccharomonospora</taxon>
    </lineage>
</organism>